<dbReference type="Pfam" id="PF12900">
    <property type="entry name" value="Pyridox_ox_2"/>
    <property type="match status" value="1"/>
</dbReference>
<dbReference type="Gene3D" id="2.30.110.10">
    <property type="entry name" value="Electron Transport, Fmn-binding Protein, Chain A"/>
    <property type="match status" value="1"/>
</dbReference>
<evidence type="ECO:0000313" key="1">
    <source>
        <dbReference type="EMBL" id="MBT0773207.1"/>
    </source>
</evidence>
<name>A0ABS5TQ25_9ACTN</name>
<dbReference type="InterPro" id="IPR024747">
    <property type="entry name" value="Pyridox_Oxase-rel"/>
</dbReference>
<dbReference type="SUPFAM" id="SSF50475">
    <property type="entry name" value="FMN-binding split barrel"/>
    <property type="match status" value="1"/>
</dbReference>
<dbReference type="InterPro" id="IPR012349">
    <property type="entry name" value="Split_barrel_FMN-bd"/>
</dbReference>
<dbReference type="EMBL" id="JAHBAY010000016">
    <property type="protein sequence ID" value="MBT0773207.1"/>
    <property type="molecule type" value="Genomic_DNA"/>
</dbReference>
<sequence length="156" mass="16962">MSEHLETGTMKELSPAECWALLRSQDLGRLAVTTGGAPLIFPVNYAVDHGCVVLRTAPGTKLAAALTSDAVAFEADAHDRGSQVAWSVMIQGQAEEMVELEELLDADDLPLSPLHPSPKHRFLRIVPTEVSGRRFATVPGDFWHGPLSGRRRAPRD</sequence>
<organism evidence="1 2">
    <name type="scientific">Kineosporia corallincola</name>
    <dbReference type="NCBI Taxonomy" id="2835133"/>
    <lineage>
        <taxon>Bacteria</taxon>
        <taxon>Bacillati</taxon>
        <taxon>Actinomycetota</taxon>
        <taxon>Actinomycetes</taxon>
        <taxon>Kineosporiales</taxon>
        <taxon>Kineosporiaceae</taxon>
        <taxon>Kineosporia</taxon>
    </lineage>
</organism>
<proteinExistence type="predicted"/>
<accession>A0ABS5TQ25</accession>
<dbReference type="Proteomes" id="UP001197247">
    <property type="component" value="Unassembled WGS sequence"/>
</dbReference>
<comment type="caution">
    <text evidence="1">The sequence shown here is derived from an EMBL/GenBank/DDBJ whole genome shotgun (WGS) entry which is preliminary data.</text>
</comment>
<dbReference type="RefSeq" id="WP_214159748.1">
    <property type="nucleotide sequence ID" value="NZ_JAHBAY010000016.1"/>
</dbReference>
<protein>
    <submittedName>
        <fullName evidence="1">Pyridoxamine 5'-phosphate oxidase family protein</fullName>
    </submittedName>
</protein>
<reference evidence="1 2" key="1">
    <citation type="submission" date="2021-05" db="EMBL/GenBank/DDBJ databases">
        <title>Kineosporia and Streptomyces sp. nov. two new marine actinobacteria isolated from Coral.</title>
        <authorList>
            <person name="Buangrab K."/>
            <person name="Sutthacheep M."/>
            <person name="Yeemin T."/>
            <person name="Harunari E."/>
            <person name="Igarashi Y."/>
            <person name="Kanchanasin P."/>
            <person name="Tanasupawat S."/>
            <person name="Phongsopitanun W."/>
        </authorList>
    </citation>
    <scope>NUCLEOTIDE SEQUENCE [LARGE SCALE GENOMIC DNA]</scope>
    <source>
        <strain evidence="1 2">J2-2</strain>
    </source>
</reference>
<gene>
    <name evidence="1" type="ORF">KIH74_29960</name>
</gene>
<evidence type="ECO:0000313" key="2">
    <source>
        <dbReference type="Proteomes" id="UP001197247"/>
    </source>
</evidence>
<keyword evidence="2" id="KW-1185">Reference proteome</keyword>